<evidence type="ECO:0000256" key="9">
    <source>
        <dbReference type="ARBA" id="ARBA00023027"/>
    </source>
</evidence>
<evidence type="ECO:0000256" key="7">
    <source>
        <dbReference type="ARBA" id="ARBA00022967"/>
    </source>
</evidence>
<gene>
    <name evidence="15" type="ORF">GPUH_LOCUS2985</name>
</gene>
<accession>A0A183D2P4</accession>
<protein>
    <recommendedName>
        <fullName evidence="2">proton-translocating NAD(P)(+) transhydrogenase</fullName>
        <ecNumber evidence="2">7.1.1.1</ecNumber>
    </recommendedName>
</protein>
<dbReference type="InterPro" id="IPR024605">
    <property type="entry name" value="NADP_transhyd_a_C"/>
</dbReference>
<reference evidence="15 16" key="2">
    <citation type="submission" date="2018-11" db="EMBL/GenBank/DDBJ databases">
        <authorList>
            <consortium name="Pathogen Informatics"/>
        </authorList>
    </citation>
    <scope>NUCLEOTIDE SEQUENCE [LARGE SCALE GENOMIC DNA]</scope>
</reference>
<feature type="domain" description="NAD(P) transhydrogenase alpha subunit C-terminal" evidence="14">
    <location>
        <begin position="1"/>
        <end position="86"/>
    </location>
</feature>
<evidence type="ECO:0000256" key="12">
    <source>
        <dbReference type="SAM" id="Phobius"/>
    </source>
</evidence>
<dbReference type="AlphaFoldDB" id="A0A183D2P4"/>
<evidence type="ECO:0000256" key="5">
    <source>
        <dbReference type="ARBA" id="ARBA00022692"/>
    </source>
</evidence>
<keyword evidence="3" id="KW-1003">Cell membrane</keyword>
<evidence type="ECO:0000313" key="15">
    <source>
        <dbReference type="EMBL" id="VDK37278.1"/>
    </source>
</evidence>
<dbReference type="OrthoDB" id="37244at2759"/>
<sequence>MLTTFGLAGIVGYHTVWEVVPALHSPLMSVTNAISGITAAAAVCVMGGGLYPTNSAQALAAAATFFSAINIGGGFLITKRMLDMFWRPTDPPEYNYLYAIPGAAFLGAYGYGLKNGYPEIHSLTYLGSSLCCVGALAGLSTQRTARLGNCLGMIGVSGGMAATLGQLNASPETFIQIGTAIGTGGLIGTVIAKRIQVTDLPQLVALFHSFVGAAATATCVANFLVEYPHFLADPSGTAATKGALFLGAFIGGVTFTGSLM</sequence>
<dbReference type="GO" id="GO:0005743">
    <property type="term" value="C:mitochondrial inner membrane"/>
    <property type="evidence" value="ECO:0007669"/>
    <property type="project" value="TreeGrafter"/>
</dbReference>
<comment type="catalytic activity">
    <reaction evidence="11">
        <text>NAD(+) + NADPH + H(+)(in) = NADH + NADP(+) + H(+)(out)</text>
        <dbReference type="Rhea" id="RHEA:47992"/>
        <dbReference type="ChEBI" id="CHEBI:15378"/>
        <dbReference type="ChEBI" id="CHEBI:57540"/>
        <dbReference type="ChEBI" id="CHEBI:57783"/>
        <dbReference type="ChEBI" id="CHEBI:57945"/>
        <dbReference type="ChEBI" id="CHEBI:58349"/>
        <dbReference type="EC" id="7.1.1.1"/>
    </reaction>
</comment>
<evidence type="ECO:0000256" key="10">
    <source>
        <dbReference type="ARBA" id="ARBA00023136"/>
    </source>
</evidence>
<name>A0A183D2P4_9BILA</name>
<evidence type="ECO:0000256" key="1">
    <source>
        <dbReference type="ARBA" id="ARBA00004429"/>
    </source>
</evidence>
<evidence type="ECO:0000259" key="14">
    <source>
        <dbReference type="Pfam" id="PF12769"/>
    </source>
</evidence>
<dbReference type="Pfam" id="PF02233">
    <property type="entry name" value="PNTB"/>
    <property type="match status" value="1"/>
</dbReference>
<keyword evidence="8 12" id="KW-1133">Transmembrane helix</keyword>
<feature type="transmembrane region" description="Helical" evidence="12">
    <location>
        <begin position="147"/>
        <end position="167"/>
    </location>
</feature>
<evidence type="ECO:0000256" key="3">
    <source>
        <dbReference type="ARBA" id="ARBA00022475"/>
    </source>
</evidence>
<dbReference type="GO" id="GO:0005886">
    <property type="term" value="C:plasma membrane"/>
    <property type="evidence" value="ECO:0007669"/>
    <property type="project" value="UniProtKB-SubCell"/>
</dbReference>
<evidence type="ECO:0000256" key="6">
    <source>
        <dbReference type="ARBA" id="ARBA00022857"/>
    </source>
</evidence>
<comment type="subcellular location">
    <subcellularLocation>
        <location evidence="1">Cell inner membrane</location>
        <topology evidence="1">Multi-pass membrane protein</topology>
    </subcellularLocation>
</comment>
<feature type="transmembrane region" description="Helical" evidence="12">
    <location>
        <begin position="58"/>
        <end position="82"/>
    </location>
</feature>
<dbReference type="EC" id="7.1.1.1" evidence="2"/>
<dbReference type="InterPro" id="IPR034300">
    <property type="entry name" value="PNTB-like"/>
</dbReference>
<feature type="transmembrane region" description="Helical" evidence="12">
    <location>
        <begin position="123"/>
        <end position="140"/>
    </location>
</feature>
<dbReference type="GO" id="GO:0008750">
    <property type="term" value="F:proton-translocating NAD(P)+ transhydrogenase activity"/>
    <property type="evidence" value="ECO:0007669"/>
    <property type="project" value="UniProtKB-EC"/>
</dbReference>
<evidence type="ECO:0000256" key="2">
    <source>
        <dbReference type="ARBA" id="ARBA00012943"/>
    </source>
</evidence>
<evidence type="ECO:0000256" key="11">
    <source>
        <dbReference type="ARBA" id="ARBA00048202"/>
    </source>
</evidence>
<dbReference type="Pfam" id="PF12769">
    <property type="entry name" value="PNTB_4TM"/>
    <property type="match status" value="1"/>
</dbReference>
<organism evidence="17">
    <name type="scientific">Gongylonema pulchrum</name>
    <dbReference type="NCBI Taxonomy" id="637853"/>
    <lineage>
        <taxon>Eukaryota</taxon>
        <taxon>Metazoa</taxon>
        <taxon>Ecdysozoa</taxon>
        <taxon>Nematoda</taxon>
        <taxon>Chromadorea</taxon>
        <taxon>Rhabditida</taxon>
        <taxon>Spirurina</taxon>
        <taxon>Spiruromorpha</taxon>
        <taxon>Spiruroidea</taxon>
        <taxon>Gongylonematidae</taxon>
        <taxon>Gongylonema</taxon>
    </lineage>
</organism>
<dbReference type="EMBL" id="UYRT01004795">
    <property type="protein sequence ID" value="VDK37278.1"/>
    <property type="molecule type" value="Genomic_DNA"/>
</dbReference>
<reference evidence="17" key="1">
    <citation type="submission" date="2016-06" db="UniProtKB">
        <authorList>
            <consortium name="WormBaseParasite"/>
        </authorList>
    </citation>
    <scope>IDENTIFICATION</scope>
</reference>
<dbReference type="GO" id="GO:0050661">
    <property type="term" value="F:NADP binding"/>
    <property type="evidence" value="ECO:0007669"/>
    <property type="project" value="TreeGrafter"/>
</dbReference>
<keyword evidence="6" id="KW-0521">NADP</keyword>
<keyword evidence="9" id="KW-0520">NAD</keyword>
<keyword evidence="4" id="KW-0997">Cell inner membrane</keyword>
<feature type="transmembrane region" description="Helical" evidence="12">
    <location>
        <begin position="237"/>
        <end position="259"/>
    </location>
</feature>
<keyword evidence="7" id="KW-1278">Translocase</keyword>
<evidence type="ECO:0000313" key="16">
    <source>
        <dbReference type="Proteomes" id="UP000271098"/>
    </source>
</evidence>
<feature type="transmembrane region" description="Helical" evidence="12">
    <location>
        <begin position="204"/>
        <end position="225"/>
    </location>
</feature>
<dbReference type="WBParaSite" id="GPUH_0000299001-mRNA-1">
    <property type="protein sequence ID" value="GPUH_0000299001-mRNA-1"/>
    <property type="gene ID" value="GPUH_0000299001"/>
</dbReference>
<evidence type="ECO:0000313" key="17">
    <source>
        <dbReference type="WBParaSite" id="GPUH_0000299001-mRNA-1"/>
    </source>
</evidence>
<proteinExistence type="predicted"/>
<evidence type="ECO:0000256" key="8">
    <source>
        <dbReference type="ARBA" id="ARBA00022989"/>
    </source>
</evidence>
<keyword evidence="10 12" id="KW-0472">Membrane</keyword>
<keyword evidence="5 12" id="KW-0812">Transmembrane</keyword>
<keyword evidence="16" id="KW-1185">Reference proteome</keyword>
<evidence type="ECO:0000256" key="4">
    <source>
        <dbReference type="ARBA" id="ARBA00022519"/>
    </source>
</evidence>
<dbReference type="GO" id="GO:0006740">
    <property type="term" value="P:NADPH regeneration"/>
    <property type="evidence" value="ECO:0007669"/>
    <property type="project" value="TreeGrafter"/>
</dbReference>
<dbReference type="PANTHER" id="PTHR10160">
    <property type="entry name" value="NAD(P) TRANSHYDROGENASE"/>
    <property type="match status" value="1"/>
</dbReference>
<dbReference type="PANTHER" id="PTHR10160:SF19">
    <property type="entry name" value="PROTON-TRANSLOCATING NAD(P)(+) TRANSHYDROGENASE"/>
    <property type="match status" value="1"/>
</dbReference>
<evidence type="ECO:0000259" key="13">
    <source>
        <dbReference type="Pfam" id="PF02233"/>
    </source>
</evidence>
<feature type="transmembrane region" description="Helical" evidence="12">
    <location>
        <begin position="173"/>
        <end position="192"/>
    </location>
</feature>
<feature type="domain" description="NADP transhydrogenase beta-like" evidence="13">
    <location>
        <begin position="123"/>
        <end position="260"/>
    </location>
</feature>
<dbReference type="Proteomes" id="UP000271098">
    <property type="component" value="Unassembled WGS sequence"/>
</dbReference>
<feature type="transmembrane region" description="Helical" evidence="12">
    <location>
        <begin position="94"/>
        <end position="111"/>
    </location>
</feature>